<keyword evidence="7" id="KW-1185">Reference proteome</keyword>
<accession>A0ABT0J9D8</accession>
<name>A0ABT0J9D8_9MICO</name>
<dbReference type="PROSITE" id="PS51935">
    <property type="entry name" value="NLPC_P60"/>
    <property type="match status" value="1"/>
</dbReference>
<dbReference type="PANTHER" id="PTHR47359:SF3">
    <property type="entry name" value="NLP_P60 DOMAIN-CONTAINING PROTEIN-RELATED"/>
    <property type="match status" value="1"/>
</dbReference>
<evidence type="ECO:0000313" key="6">
    <source>
        <dbReference type="EMBL" id="MCK9796094.1"/>
    </source>
</evidence>
<organism evidence="6 7">
    <name type="scientific">Isoptericola peretonis</name>
    <dbReference type="NCBI Taxonomy" id="2918523"/>
    <lineage>
        <taxon>Bacteria</taxon>
        <taxon>Bacillati</taxon>
        <taxon>Actinomycetota</taxon>
        <taxon>Actinomycetes</taxon>
        <taxon>Micrococcales</taxon>
        <taxon>Promicromonosporaceae</taxon>
        <taxon>Isoptericola</taxon>
    </lineage>
</organism>
<dbReference type="Gene3D" id="3.90.1720.10">
    <property type="entry name" value="endopeptidase domain like (from Nostoc punctiforme)"/>
    <property type="match status" value="1"/>
</dbReference>
<comment type="caution">
    <text evidence="6">The sequence shown here is derived from an EMBL/GenBank/DDBJ whole genome shotgun (WGS) entry which is preliminary data.</text>
</comment>
<dbReference type="EMBL" id="JALQCY010000009">
    <property type="protein sequence ID" value="MCK9796094.1"/>
    <property type="molecule type" value="Genomic_DNA"/>
</dbReference>
<proteinExistence type="inferred from homology"/>
<evidence type="ECO:0000256" key="1">
    <source>
        <dbReference type="ARBA" id="ARBA00007074"/>
    </source>
</evidence>
<evidence type="ECO:0000259" key="5">
    <source>
        <dbReference type="PROSITE" id="PS51935"/>
    </source>
</evidence>
<dbReference type="Pfam" id="PF00877">
    <property type="entry name" value="NLPC_P60"/>
    <property type="match status" value="1"/>
</dbReference>
<dbReference type="SUPFAM" id="SSF54001">
    <property type="entry name" value="Cysteine proteinases"/>
    <property type="match status" value="1"/>
</dbReference>
<protein>
    <submittedName>
        <fullName evidence="6">NlpC/P60 family protein</fullName>
    </submittedName>
</protein>
<dbReference type="InterPro" id="IPR000064">
    <property type="entry name" value="NLP_P60_dom"/>
</dbReference>
<comment type="similarity">
    <text evidence="1">Belongs to the peptidase C40 family.</text>
</comment>
<gene>
    <name evidence="6" type="ORF">M1843_20320</name>
</gene>
<sequence length="98" mass="10566">MHGATGPNAFDCSGFTTYVYKKAIGKKMPRTSSAQKNVGHRVSRANAKPGDLIWTPGHVAIYIGNGKQIDAGRPGVGVVKRKIWQDNPTFIRVSSKAV</sequence>
<keyword evidence="4" id="KW-0788">Thiol protease</keyword>
<evidence type="ECO:0000256" key="4">
    <source>
        <dbReference type="ARBA" id="ARBA00022807"/>
    </source>
</evidence>
<dbReference type="InterPro" id="IPR038765">
    <property type="entry name" value="Papain-like_cys_pep_sf"/>
</dbReference>
<dbReference type="InterPro" id="IPR051794">
    <property type="entry name" value="PG_Endopeptidase_C40"/>
</dbReference>
<keyword evidence="3" id="KW-0378">Hydrolase</keyword>
<evidence type="ECO:0000313" key="7">
    <source>
        <dbReference type="Proteomes" id="UP001651050"/>
    </source>
</evidence>
<dbReference type="PANTHER" id="PTHR47359">
    <property type="entry name" value="PEPTIDOGLYCAN DL-ENDOPEPTIDASE CWLO"/>
    <property type="match status" value="1"/>
</dbReference>
<evidence type="ECO:0000256" key="3">
    <source>
        <dbReference type="ARBA" id="ARBA00022801"/>
    </source>
</evidence>
<dbReference type="Proteomes" id="UP001651050">
    <property type="component" value="Unassembled WGS sequence"/>
</dbReference>
<reference evidence="6 7" key="1">
    <citation type="submission" date="2022-02" db="EMBL/GenBank/DDBJ databases">
        <title>The car tank lid bacteriome: a reservoir of bacteria with potential in bioremediation of fuel.</title>
        <authorList>
            <person name="Vidal-Verdu A."/>
            <person name="Gomez-Martinez D."/>
            <person name="Latorre-Perez A."/>
            <person name="Pereto J."/>
            <person name="Porcar M."/>
        </authorList>
    </citation>
    <scope>NUCLEOTIDE SEQUENCE [LARGE SCALE GENOMIC DNA]</scope>
    <source>
        <strain evidence="6 7">4D.3</strain>
    </source>
</reference>
<evidence type="ECO:0000256" key="2">
    <source>
        <dbReference type="ARBA" id="ARBA00022670"/>
    </source>
</evidence>
<keyword evidence="2" id="KW-0645">Protease</keyword>
<feature type="domain" description="NlpC/P60" evidence="5">
    <location>
        <begin position="1"/>
        <end position="98"/>
    </location>
</feature>